<dbReference type="Proteomes" id="UP001157502">
    <property type="component" value="Chromosome 8"/>
</dbReference>
<comment type="caution">
    <text evidence="1">The sequence shown here is derived from an EMBL/GenBank/DDBJ whole genome shotgun (WGS) entry which is preliminary data.</text>
</comment>
<evidence type="ECO:0000313" key="2">
    <source>
        <dbReference type="Proteomes" id="UP001157502"/>
    </source>
</evidence>
<evidence type="ECO:0000313" key="1">
    <source>
        <dbReference type="EMBL" id="KAJ8008261.1"/>
    </source>
</evidence>
<organism evidence="1 2">
    <name type="scientific">Dallia pectoralis</name>
    <name type="common">Alaska blackfish</name>
    <dbReference type="NCBI Taxonomy" id="75939"/>
    <lineage>
        <taxon>Eukaryota</taxon>
        <taxon>Metazoa</taxon>
        <taxon>Chordata</taxon>
        <taxon>Craniata</taxon>
        <taxon>Vertebrata</taxon>
        <taxon>Euteleostomi</taxon>
        <taxon>Actinopterygii</taxon>
        <taxon>Neopterygii</taxon>
        <taxon>Teleostei</taxon>
        <taxon>Protacanthopterygii</taxon>
        <taxon>Esociformes</taxon>
        <taxon>Umbridae</taxon>
        <taxon>Dallia</taxon>
    </lineage>
</organism>
<name>A0ACC2GX38_DALPE</name>
<sequence length="102" mass="10779">MCGKSPMMRGNHWLMAGVCGHGAVSPACPEGSTNGEEVRLFVDGVSKFYESRTHAAADAGCRKDARARALKALFSMVVFPRQNSSDAALPSSKSEPGQPVPN</sequence>
<protein>
    <submittedName>
        <fullName evidence="1">Uncharacterized protein</fullName>
    </submittedName>
</protein>
<gene>
    <name evidence="1" type="ORF">DPEC_G00102960</name>
</gene>
<proteinExistence type="predicted"/>
<accession>A0ACC2GX38</accession>
<reference evidence="1" key="1">
    <citation type="submission" date="2021-05" db="EMBL/GenBank/DDBJ databases">
        <authorList>
            <person name="Pan Q."/>
            <person name="Jouanno E."/>
            <person name="Zahm M."/>
            <person name="Klopp C."/>
            <person name="Cabau C."/>
            <person name="Louis A."/>
            <person name="Berthelot C."/>
            <person name="Parey E."/>
            <person name="Roest Crollius H."/>
            <person name="Montfort J."/>
            <person name="Robinson-Rechavi M."/>
            <person name="Bouchez O."/>
            <person name="Lampietro C."/>
            <person name="Lopez Roques C."/>
            <person name="Donnadieu C."/>
            <person name="Postlethwait J."/>
            <person name="Bobe J."/>
            <person name="Dillon D."/>
            <person name="Chandos A."/>
            <person name="von Hippel F."/>
            <person name="Guiguen Y."/>
        </authorList>
    </citation>
    <scope>NUCLEOTIDE SEQUENCE</scope>
    <source>
        <strain evidence="1">YG-Jan2019</strain>
    </source>
</reference>
<keyword evidence="2" id="KW-1185">Reference proteome</keyword>
<dbReference type="EMBL" id="CM055735">
    <property type="protein sequence ID" value="KAJ8008261.1"/>
    <property type="molecule type" value="Genomic_DNA"/>
</dbReference>